<evidence type="ECO:0000313" key="1">
    <source>
        <dbReference type="EMBL" id="RNA30292.1"/>
    </source>
</evidence>
<comment type="caution">
    <text evidence="1">The sequence shown here is derived from an EMBL/GenBank/DDBJ whole genome shotgun (WGS) entry which is preliminary data.</text>
</comment>
<dbReference type="EMBL" id="REGN01002105">
    <property type="protein sequence ID" value="RNA30292.1"/>
    <property type="molecule type" value="Genomic_DNA"/>
</dbReference>
<gene>
    <name evidence="1" type="ORF">BpHYR1_027656</name>
</gene>
<reference evidence="1 2" key="1">
    <citation type="journal article" date="2018" name="Sci. Rep.">
        <title>Genomic signatures of local adaptation to the degree of environmental predictability in rotifers.</title>
        <authorList>
            <person name="Franch-Gras L."/>
            <person name="Hahn C."/>
            <person name="Garcia-Roger E.M."/>
            <person name="Carmona M.J."/>
            <person name="Serra M."/>
            <person name="Gomez A."/>
        </authorList>
    </citation>
    <scope>NUCLEOTIDE SEQUENCE [LARGE SCALE GENOMIC DNA]</scope>
    <source>
        <strain evidence="1">HYR1</strain>
    </source>
</reference>
<organism evidence="1 2">
    <name type="scientific">Brachionus plicatilis</name>
    <name type="common">Marine rotifer</name>
    <name type="synonym">Brachionus muelleri</name>
    <dbReference type="NCBI Taxonomy" id="10195"/>
    <lineage>
        <taxon>Eukaryota</taxon>
        <taxon>Metazoa</taxon>
        <taxon>Spiralia</taxon>
        <taxon>Gnathifera</taxon>
        <taxon>Rotifera</taxon>
        <taxon>Eurotatoria</taxon>
        <taxon>Monogononta</taxon>
        <taxon>Pseudotrocha</taxon>
        <taxon>Ploima</taxon>
        <taxon>Brachionidae</taxon>
        <taxon>Brachionus</taxon>
    </lineage>
</organism>
<dbReference type="InterPro" id="IPR036859">
    <property type="entry name" value="CAP-Gly_dom_sf"/>
</dbReference>
<dbReference type="SUPFAM" id="SSF74924">
    <property type="entry name" value="Cap-Gly domain"/>
    <property type="match status" value="1"/>
</dbReference>
<accession>A0A3M7S3D7</accession>
<dbReference type="Proteomes" id="UP000276133">
    <property type="component" value="Unassembled WGS sequence"/>
</dbReference>
<protein>
    <submittedName>
        <fullName evidence="1">Uncharacterized protein</fullName>
    </submittedName>
</protein>
<name>A0A3M7S3D7_BRAPC</name>
<evidence type="ECO:0000313" key="2">
    <source>
        <dbReference type="Proteomes" id="UP000276133"/>
    </source>
</evidence>
<dbReference type="AlphaFoldDB" id="A0A3M7S3D7"/>
<keyword evidence="2" id="KW-1185">Reference proteome</keyword>
<sequence>MAILDKEILPKSIILINIEYFKCEANHGLFAPIDKVKFYPKSSHHRPKLEKIRFADQYSIDYNSDNIFQPIKLSKKFHTNNESLGTRVKKIKRDNSTKEPIKEPKSANMMTNKFSTQKSGSYQMGITKENSIQNQHCSNQKSSLLNKLSQQFKLKFNSASVAKNESTESEKRKTLDANQLASSIDTICQDQI</sequence>
<dbReference type="OrthoDB" id="6287070at2759"/>
<proteinExistence type="predicted"/>